<dbReference type="AlphaFoldDB" id="A0A4Z0PHL7"/>
<dbReference type="EMBL" id="SRLD01000037">
    <property type="protein sequence ID" value="TGE14320.1"/>
    <property type="molecule type" value="Genomic_DNA"/>
</dbReference>
<keyword evidence="3" id="KW-1185">Reference proteome</keyword>
<evidence type="ECO:0000313" key="3">
    <source>
        <dbReference type="Proteomes" id="UP000297739"/>
    </source>
</evidence>
<organism evidence="2 3">
    <name type="scientific">Hymenobacter elongatus</name>
    <dbReference type="NCBI Taxonomy" id="877208"/>
    <lineage>
        <taxon>Bacteria</taxon>
        <taxon>Pseudomonadati</taxon>
        <taxon>Bacteroidota</taxon>
        <taxon>Cytophagia</taxon>
        <taxon>Cytophagales</taxon>
        <taxon>Hymenobacteraceae</taxon>
        <taxon>Hymenobacter</taxon>
    </lineage>
</organism>
<proteinExistence type="predicted"/>
<protein>
    <submittedName>
        <fullName evidence="2">Uncharacterized protein</fullName>
    </submittedName>
</protein>
<evidence type="ECO:0000256" key="1">
    <source>
        <dbReference type="SAM" id="MobiDB-lite"/>
    </source>
</evidence>
<feature type="region of interest" description="Disordered" evidence="1">
    <location>
        <begin position="25"/>
        <end position="76"/>
    </location>
</feature>
<comment type="caution">
    <text evidence="2">The sequence shown here is derived from an EMBL/GenBank/DDBJ whole genome shotgun (WGS) entry which is preliminary data.</text>
</comment>
<name>A0A4Z0PHL7_9BACT</name>
<evidence type="ECO:0000313" key="2">
    <source>
        <dbReference type="EMBL" id="TGE14320.1"/>
    </source>
</evidence>
<feature type="compositionally biased region" description="Basic and acidic residues" evidence="1">
    <location>
        <begin position="26"/>
        <end position="42"/>
    </location>
</feature>
<sequence>MRVLNSDGCHRLLAQAVAKLYTASYEPERAARNGGGREDEKGMNSLGAARRTGSGKKQDFQKSSAALRNHFLKKLA</sequence>
<gene>
    <name evidence="2" type="ORF">E5J99_16445</name>
</gene>
<dbReference type="Proteomes" id="UP000297739">
    <property type="component" value="Unassembled WGS sequence"/>
</dbReference>
<reference evidence="2 3" key="1">
    <citation type="submission" date="2019-04" db="EMBL/GenBank/DDBJ databases">
        <authorList>
            <person name="Feng G."/>
            <person name="Zhang J."/>
            <person name="Zhu H."/>
        </authorList>
    </citation>
    <scope>NUCLEOTIDE SEQUENCE [LARGE SCALE GENOMIC DNA]</scope>
    <source>
        <strain evidence="2 3">JCM 17223</strain>
    </source>
</reference>
<accession>A0A4Z0PHL7</accession>